<dbReference type="GO" id="GO:0005524">
    <property type="term" value="F:ATP binding"/>
    <property type="evidence" value="ECO:0007669"/>
    <property type="project" value="UniProtKB-KW"/>
</dbReference>
<dbReference type="InterPro" id="IPR003959">
    <property type="entry name" value="ATPase_AAA_core"/>
</dbReference>
<dbReference type="Proteomes" id="UP000627521">
    <property type="component" value="Unassembled WGS sequence"/>
</dbReference>
<name>A0ABR8LVD6_9FLAO</name>
<sequence length="426" mass="48860">MLVKFTVGNFLSFKEKSTIDLNASSLTELRSDNILSTSISNLSLLKSVVAYGANSSGKSNLFKAIRFVTKFIQGSSKDSQADEEIDIEPFRLSTDTLDKPSHFEIEVVFDGKKYRYGFEVDNKKVYKEWLYFSKKSKEYLLFNREYQSIEIGKKYDQTSEHFINNTRENSLFLSLCAQLNIKIAINIIKVLGDIKYISGTNDRNTIDFTIKLLNDPDYNIIVNNFIKGANLGFKQVKTENVEVTSEMLEKSGLPKELHKMFLKNNKENVTITTEHIVYDNKLEPKRNTYFSLIKNESLGTRKLFSLAGPIIDAIVNGKTLIIDEFDARLHPLLGKAIIKLFNSDENKKAQLLLASHNSHYINSSSKLFRRDQILIFEKDVYGQTKFESLNDKKIRKDASFEKDYLSGKYDGIPIKLEINSQLNLFE</sequence>
<keyword evidence="3" id="KW-1185">Reference proteome</keyword>
<keyword evidence="2" id="KW-0067">ATP-binding</keyword>
<dbReference type="EMBL" id="JACXXH010000001">
    <property type="protein sequence ID" value="MBD3861972.1"/>
    <property type="molecule type" value="Genomic_DNA"/>
</dbReference>
<gene>
    <name evidence="2" type="ORF">IEG06_00820</name>
</gene>
<feature type="domain" description="ATPase AAA-type core" evidence="1">
    <location>
        <begin position="51"/>
        <end position="358"/>
    </location>
</feature>
<dbReference type="RefSeq" id="WP_191100785.1">
    <property type="nucleotide sequence ID" value="NZ_JACXXH010000001.1"/>
</dbReference>
<evidence type="ECO:0000313" key="2">
    <source>
        <dbReference type="EMBL" id="MBD3861972.1"/>
    </source>
</evidence>
<dbReference type="PANTHER" id="PTHR40396">
    <property type="entry name" value="ATPASE-LIKE PROTEIN"/>
    <property type="match status" value="1"/>
</dbReference>
<keyword evidence="2" id="KW-0547">Nucleotide-binding</keyword>
<dbReference type="Gene3D" id="3.40.50.300">
    <property type="entry name" value="P-loop containing nucleotide triphosphate hydrolases"/>
    <property type="match status" value="1"/>
</dbReference>
<proteinExistence type="predicted"/>
<organism evidence="2 3">
    <name type="scientific">Olleya marilimosa</name>
    <dbReference type="NCBI Taxonomy" id="272164"/>
    <lineage>
        <taxon>Bacteria</taxon>
        <taxon>Pseudomonadati</taxon>
        <taxon>Bacteroidota</taxon>
        <taxon>Flavobacteriia</taxon>
        <taxon>Flavobacteriales</taxon>
        <taxon>Flavobacteriaceae</taxon>
    </lineage>
</organism>
<protein>
    <submittedName>
        <fullName evidence="2">ATP-binding protein</fullName>
    </submittedName>
</protein>
<dbReference type="Pfam" id="PF13304">
    <property type="entry name" value="AAA_21"/>
    <property type="match status" value="1"/>
</dbReference>
<dbReference type="InterPro" id="IPR027417">
    <property type="entry name" value="P-loop_NTPase"/>
</dbReference>
<reference evidence="2 3" key="1">
    <citation type="submission" date="2020-09" db="EMBL/GenBank/DDBJ databases">
        <title>Bacillus nautilus sp. nov., Chryseoglobus crepusculi sp. nov, and Psychrobacter noctis sp. nov., isolated from deep-sea sponges from the equatorial Atlantic.</title>
        <authorList>
            <person name="Stennett H.L."/>
            <person name="Williams S.E."/>
        </authorList>
    </citation>
    <scope>NUCLEOTIDE SEQUENCE [LARGE SCALE GENOMIC DNA]</scope>
    <source>
        <strain evidence="2 3">28M-24</strain>
    </source>
</reference>
<evidence type="ECO:0000259" key="1">
    <source>
        <dbReference type="Pfam" id="PF13304"/>
    </source>
</evidence>
<dbReference type="PANTHER" id="PTHR40396:SF1">
    <property type="entry name" value="ATPASE AAA-TYPE CORE DOMAIN-CONTAINING PROTEIN"/>
    <property type="match status" value="1"/>
</dbReference>
<evidence type="ECO:0000313" key="3">
    <source>
        <dbReference type="Proteomes" id="UP000627521"/>
    </source>
</evidence>
<accession>A0ABR8LVD6</accession>
<comment type="caution">
    <text evidence="2">The sequence shown here is derived from an EMBL/GenBank/DDBJ whole genome shotgun (WGS) entry which is preliminary data.</text>
</comment>
<dbReference type="SUPFAM" id="SSF52540">
    <property type="entry name" value="P-loop containing nucleoside triphosphate hydrolases"/>
    <property type="match status" value="1"/>
</dbReference>